<dbReference type="GO" id="GO:0005789">
    <property type="term" value="C:endoplasmic reticulum membrane"/>
    <property type="evidence" value="ECO:0007669"/>
    <property type="project" value="UniProtKB-SubCell"/>
</dbReference>
<gene>
    <name evidence="13" type="ORF">M427DRAFT_124871</name>
</gene>
<proteinExistence type="inferred from homology"/>
<feature type="region of interest" description="Disordered" evidence="12">
    <location>
        <begin position="984"/>
        <end position="1007"/>
    </location>
</feature>
<accession>A0A139AAC4</accession>
<organism evidence="13 14">
    <name type="scientific">Gonapodya prolifera (strain JEL478)</name>
    <name type="common">Monoblepharis prolifera</name>
    <dbReference type="NCBI Taxonomy" id="1344416"/>
    <lineage>
        <taxon>Eukaryota</taxon>
        <taxon>Fungi</taxon>
        <taxon>Fungi incertae sedis</taxon>
        <taxon>Chytridiomycota</taxon>
        <taxon>Chytridiomycota incertae sedis</taxon>
        <taxon>Monoblepharidomycetes</taxon>
        <taxon>Monoblepharidales</taxon>
        <taxon>Gonapodyaceae</taxon>
        <taxon>Gonapodya</taxon>
    </lineage>
</organism>
<feature type="compositionally biased region" description="Polar residues" evidence="12">
    <location>
        <begin position="1544"/>
        <end position="1560"/>
    </location>
</feature>
<evidence type="ECO:0000256" key="1">
    <source>
        <dbReference type="ARBA" id="ARBA00004406"/>
    </source>
</evidence>
<dbReference type="GO" id="GO:0032266">
    <property type="term" value="F:phosphatidylinositol-3-phosphate binding"/>
    <property type="evidence" value="ECO:0007669"/>
    <property type="project" value="TreeGrafter"/>
</dbReference>
<dbReference type="GO" id="GO:0061709">
    <property type="term" value="P:reticulophagy"/>
    <property type="evidence" value="ECO:0007669"/>
    <property type="project" value="TreeGrafter"/>
</dbReference>
<dbReference type="GO" id="GO:0034045">
    <property type="term" value="C:phagophore assembly site membrane"/>
    <property type="evidence" value="ECO:0007669"/>
    <property type="project" value="UniProtKB-SubCell"/>
</dbReference>
<dbReference type="GO" id="GO:0034727">
    <property type="term" value="P:piecemeal microautophagy of the nucleus"/>
    <property type="evidence" value="ECO:0007669"/>
    <property type="project" value="TreeGrafter"/>
</dbReference>
<dbReference type="OrthoDB" id="18982at2759"/>
<dbReference type="GO" id="GO:0043495">
    <property type="term" value="F:protein-membrane adaptor activity"/>
    <property type="evidence" value="ECO:0007669"/>
    <property type="project" value="TreeGrafter"/>
</dbReference>
<evidence type="ECO:0000256" key="4">
    <source>
        <dbReference type="ARBA" id="ARBA00018070"/>
    </source>
</evidence>
<dbReference type="GO" id="GO:0061723">
    <property type="term" value="P:glycophagy"/>
    <property type="evidence" value="ECO:0007669"/>
    <property type="project" value="TreeGrafter"/>
</dbReference>
<feature type="compositionally biased region" description="Low complexity" evidence="12">
    <location>
        <begin position="1691"/>
        <end position="1704"/>
    </location>
</feature>
<evidence type="ECO:0000256" key="5">
    <source>
        <dbReference type="ARBA" id="ARBA00022448"/>
    </source>
</evidence>
<feature type="region of interest" description="Disordered" evidence="12">
    <location>
        <begin position="1532"/>
        <end position="1564"/>
    </location>
</feature>
<feature type="region of interest" description="Disordered" evidence="12">
    <location>
        <begin position="1489"/>
        <end position="1512"/>
    </location>
</feature>
<evidence type="ECO:0000256" key="8">
    <source>
        <dbReference type="ARBA" id="ARBA00023055"/>
    </source>
</evidence>
<keyword evidence="9" id="KW-0472">Membrane</keyword>
<protein>
    <recommendedName>
        <fullName evidence="4">Autophagy-related protein 2</fullName>
    </recommendedName>
</protein>
<dbReference type="PANTHER" id="PTHR13190:SF1">
    <property type="entry name" value="AUTOPHAGY-RELATED 2, ISOFORM A"/>
    <property type="match status" value="1"/>
</dbReference>
<name>A0A139AAC4_GONPJ</name>
<keyword evidence="8" id="KW-0445">Lipid transport</keyword>
<comment type="similarity">
    <text evidence="3">Belongs to the ATG2 family.</text>
</comment>
<keyword evidence="14" id="KW-1185">Reference proteome</keyword>
<dbReference type="STRING" id="1344416.A0A139AAC4"/>
<reference evidence="13 14" key="1">
    <citation type="journal article" date="2015" name="Genome Biol. Evol.">
        <title>Phylogenomic analyses indicate that early fungi evolved digesting cell walls of algal ancestors of land plants.</title>
        <authorList>
            <person name="Chang Y."/>
            <person name="Wang S."/>
            <person name="Sekimoto S."/>
            <person name="Aerts A.L."/>
            <person name="Choi C."/>
            <person name="Clum A."/>
            <person name="LaButti K.M."/>
            <person name="Lindquist E.A."/>
            <person name="Yee Ngan C."/>
            <person name="Ohm R.A."/>
            <person name="Salamov A.A."/>
            <person name="Grigoriev I.V."/>
            <person name="Spatafora J.W."/>
            <person name="Berbee M.L."/>
        </authorList>
    </citation>
    <scope>NUCLEOTIDE SEQUENCE [LARGE SCALE GENOMIC DNA]</scope>
    <source>
        <strain evidence="13 14">JEL478</strain>
    </source>
</reference>
<feature type="compositionally biased region" description="Polar residues" evidence="12">
    <location>
        <begin position="694"/>
        <end position="704"/>
    </location>
</feature>
<evidence type="ECO:0000256" key="10">
    <source>
        <dbReference type="ARBA" id="ARBA00024479"/>
    </source>
</evidence>
<comment type="catalytic activity">
    <reaction evidence="10">
        <text>a 1,2-diacyl-sn-glycero-3-phospho-L-serine(in) = a 1,2-diacyl-sn-glycero-3-phospho-L-serine(out)</text>
        <dbReference type="Rhea" id="RHEA:38663"/>
        <dbReference type="ChEBI" id="CHEBI:57262"/>
    </reaction>
</comment>
<evidence type="ECO:0000256" key="6">
    <source>
        <dbReference type="ARBA" id="ARBA00022824"/>
    </source>
</evidence>
<sequence>MASYWPFQLPASFVPPDFQRKVAAFVVKRAIGQFLSNDFTYDNVDVQLATGTMKLRDLKLNVEVLNELTATIPVVVTGGRVGEISLTFPSTDLFNGDIILDVRDVMVEVAPFSEDPQNVLFKSAFSTLPLATSTADIASSFLAATERDKELDESLAASIASAGPVADESASKSAPRSDGLLLVTSLIDRILARVKVNLENITLRVVYKTMKAGAWKEFHLDLTVPNMKFFDNSGGDTATGDATGTRLDSQDVRKLLSFSGIQVTLSELKGGHVILPRSDIPDIDDDVGVAHNAPYVRSTTLLSLASGPENHVAFNVNRSRSQISGAASYHLDLLIHSVVVFADPADVALVAEIFETLADESAWREVADLVRERSSMPIPPEGHTPPGMGMSTTSSVQASQFFDAQSTLAASSVTAAGQFRRQRSRVTIAGVQSHTWTASSSPKVSFFSPSVPSSTGSHHTGKGISWRVDANLRDVRVFLLHRDSDGPVAQAQLLQACAGRGEEPQVDDETVATLLNKDHFLIRVKGVGVKGTFGAERDHVELWVQSACISDWVLREDDRGRAFERSRGGPKYTPLVFLEPREGANAQTIYSSLSSLDVVGSVTSTKSDSAPSSSSIGAHGAKVLKPALKSATSSTNMAHSMHVTWERIHSLEEGDEGRDVLLVKMASIHVHAHREIAGQFDRWNELLRRRDQKNQSNLSSSSFEQNREPRDIIEDLDDSVSKQTARSRRDVSLDIRVPHIRVWLSVVPKDATVKERESGFLVDCFALKLKNTLGEDSSSGKGLRSPLRLANRRSGMPGITDTAAWKLEVDEVGLSFFERARLNSGLPAQVEVDITPLASIYSVPRNCPIKSARFNVPTIEIFRRKAILTSPQRRVQVPVDDEDDAEDDPPAWMFKSWFDIGEQHGHGEGNSQGSDLSDPFVARRRMPGADNFDEEETFRFREQSILESKIFVDANIPSLRINISKDQLDKLVVLLNDAGLFDGPQPDDSLKRAPQQPASSPDTEADVKPSELALLFSIARIDVTWHVQNRSGEAIDGKTKNGTYTIALEDTKLFGVSGCEGKSMTYLSVDAADFTFSQSNELAALEDPLVYRTFQVADVAGRGKSVISCVITSATDSKAKTKDQQVSLSLMGLSARVPRNDAIFRDMMLFAKLPQDIVLADDFAITTRLKLTLNEICIVYQPNPIGHCGVVAIDQIKLSTSLAPNVSVHIVRTMIYGLSVLVVDNVKGTQDPINRERALESSSINGSPELKGYFQALGYAHVSIVECGEITVKSSKNVPPFLDVDVGNLQIFFDVCADSLQVVQDVVTSIGSSTTPHTSKSELPLPTTKSGTPTLRNFDPSALPDVLSDLDYNAFAPPNTPILETSSSPRELSDSQTSEDETQRQLLLAASFKQKPTLLTTSVNDRVQVSARQEALDTTDTIRTFVSEFTIIDNHFDDGISEEEKILAILQPIRTLRLRDCFITIRLYDGYEFMATRQRMFEEYYSRRRGSTHNGTSSDGPEVPDLSAQTDVDGLSVRDESELDYEEAHVLYSDSGRSRPRGDTMSTYSTSTTRARQKPQSARDLIRSRRPKIEIKVSKAEAEADSYDEECPFSFRLSFTVKDVEILDHVETSTWRKFMSVIRSNEREKEWSAPMFKADVVSVRAPDAAASDELRIKVSVLPLRLLVDGDALDVFLRFQRFLNSSSKKDASSTTTTSPPDTGSSEDGVFIQLCEIEPISIRCDFKPKRTASLTRLRGGALVEIVNLLPFSLEDAALDLRHVKVTGVKGWSRLMKAIADIWAPHILNSQIPGIVGGVTPVKSIVNLGQGVADLVLLPVQSYKQDGTIMRGLQKGAQSFARNTAMEALNLGTKLAMGAQVVLEQADTLLALSGDKAEFEDIMEDDDHASGAAISRYSEQPKDLQEGVSLAAKSLQKHLSAAAKTVLAVPTEVYESDGSQGPARAVIRAVPVAVLRPMIGAADALGKTLLGLRNTLDPDSRLKSEDKYKRK</sequence>
<dbReference type="PANTHER" id="PTHR13190">
    <property type="entry name" value="AUTOPHAGY-RELATED 2, ISOFORM A"/>
    <property type="match status" value="1"/>
</dbReference>
<evidence type="ECO:0000256" key="7">
    <source>
        <dbReference type="ARBA" id="ARBA00023006"/>
    </source>
</evidence>
<dbReference type="Pfam" id="PF13329">
    <property type="entry name" value="ATG2_CAD"/>
    <property type="match status" value="2"/>
</dbReference>
<keyword evidence="6" id="KW-0256">Endoplasmic reticulum</keyword>
<dbReference type="Proteomes" id="UP000070544">
    <property type="component" value="Unassembled WGS sequence"/>
</dbReference>
<dbReference type="InterPro" id="IPR026849">
    <property type="entry name" value="ATG2"/>
</dbReference>
<feature type="region of interest" description="Disordered" evidence="12">
    <location>
        <begin position="1311"/>
        <end position="1338"/>
    </location>
</feature>
<feature type="compositionally biased region" description="Polar residues" evidence="12">
    <location>
        <begin position="1362"/>
        <end position="1376"/>
    </location>
</feature>
<feature type="region of interest" description="Disordered" evidence="12">
    <location>
        <begin position="1687"/>
        <end position="1706"/>
    </location>
</feature>
<dbReference type="GO" id="GO:0000045">
    <property type="term" value="P:autophagosome assembly"/>
    <property type="evidence" value="ECO:0007669"/>
    <property type="project" value="TreeGrafter"/>
</dbReference>
<evidence type="ECO:0000256" key="9">
    <source>
        <dbReference type="ARBA" id="ARBA00023136"/>
    </source>
</evidence>
<evidence type="ECO:0000256" key="12">
    <source>
        <dbReference type="SAM" id="MobiDB-lite"/>
    </source>
</evidence>
<evidence type="ECO:0000313" key="13">
    <source>
        <dbReference type="EMBL" id="KXS13639.1"/>
    </source>
</evidence>
<dbReference type="GO" id="GO:0000422">
    <property type="term" value="P:autophagy of mitochondrion"/>
    <property type="evidence" value="ECO:0007669"/>
    <property type="project" value="TreeGrafter"/>
</dbReference>
<evidence type="ECO:0000256" key="11">
    <source>
        <dbReference type="ARBA" id="ARBA00024615"/>
    </source>
</evidence>
<dbReference type="GO" id="GO:0006869">
    <property type="term" value="P:lipid transport"/>
    <property type="evidence" value="ECO:0007669"/>
    <property type="project" value="UniProtKB-KW"/>
</dbReference>
<keyword evidence="7" id="KW-0072">Autophagy</keyword>
<comment type="subcellular location">
    <subcellularLocation>
        <location evidence="1">Endoplasmic reticulum membrane</location>
        <topology evidence="1">Peripheral membrane protein</topology>
    </subcellularLocation>
    <subcellularLocation>
        <location evidence="2">Preautophagosomal structure membrane</location>
        <topology evidence="2">Peripheral membrane protein</topology>
    </subcellularLocation>
</comment>
<evidence type="ECO:0000256" key="2">
    <source>
        <dbReference type="ARBA" id="ARBA00004623"/>
    </source>
</evidence>
<feature type="region of interest" description="Disordered" evidence="12">
    <location>
        <begin position="694"/>
        <end position="719"/>
    </location>
</feature>
<comment type="catalytic activity">
    <reaction evidence="11">
        <text>a 1,2-diacyl-sn-glycero-3-phosphoethanolamine(in) = a 1,2-diacyl-sn-glycero-3-phosphoethanolamine(out)</text>
        <dbReference type="Rhea" id="RHEA:38895"/>
        <dbReference type="ChEBI" id="CHEBI:64612"/>
    </reaction>
</comment>
<keyword evidence="5" id="KW-0813">Transport</keyword>
<dbReference type="EMBL" id="KQ965776">
    <property type="protein sequence ID" value="KXS13639.1"/>
    <property type="molecule type" value="Genomic_DNA"/>
</dbReference>
<feature type="region of interest" description="Disordered" evidence="12">
    <location>
        <begin position="1358"/>
        <end position="1380"/>
    </location>
</feature>
<evidence type="ECO:0000313" key="14">
    <source>
        <dbReference type="Proteomes" id="UP000070544"/>
    </source>
</evidence>
<dbReference type="GO" id="GO:0061908">
    <property type="term" value="C:phagophore"/>
    <property type="evidence" value="ECO:0007669"/>
    <property type="project" value="TreeGrafter"/>
</dbReference>
<evidence type="ECO:0000256" key="3">
    <source>
        <dbReference type="ARBA" id="ARBA00009714"/>
    </source>
</evidence>